<organism evidence="2 3">
    <name type="scientific">Fodinibius halophilus</name>
    <dbReference type="NCBI Taxonomy" id="1736908"/>
    <lineage>
        <taxon>Bacteria</taxon>
        <taxon>Pseudomonadati</taxon>
        <taxon>Balneolota</taxon>
        <taxon>Balneolia</taxon>
        <taxon>Balneolales</taxon>
        <taxon>Balneolaceae</taxon>
        <taxon>Fodinibius</taxon>
    </lineage>
</organism>
<feature type="domain" description="YdhG-like" evidence="1">
    <location>
        <begin position="41"/>
        <end position="139"/>
    </location>
</feature>
<evidence type="ECO:0000313" key="2">
    <source>
        <dbReference type="EMBL" id="NGP89375.1"/>
    </source>
</evidence>
<dbReference type="Pfam" id="PF08818">
    <property type="entry name" value="DUF1801"/>
    <property type="match status" value="1"/>
</dbReference>
<dbReference type="Proteomes" id="UP000479132">
    <property type="component" value="Unassembled WGS sequence"/>
</dbReference>
<comment type="caution">
    <text evidence="2">The sequence shown here is derived from an EMBL/GenBank/DDBJ whole genome shotgun (WGS) entry which is preliminary data.</text>
</comment>
<reference evidence="2 3" key="1">
    <citation type="submission" date="2020-02" db="EMBL/GenBank/DDBJ databases">
        <title>Aliifodinibius halophilus 2W32, complete genome.</title>
        <authorList>
            <person name="Li Y."/>
            <person name="Wu S."/>
        </authorList>
    </citation>
    <scope>NUCLEOTIDE SEQUENCE [LARGE SCALE GENOMIC DNA]</scope>
    <source>
        <strain evidence="2 3">2W32</strain>
    </source>
</reference>
<dbReference type="AlphaFoldDB" id="A0A6M1T7K6"/>
<evidence type="ECO:0000259" key="1">
    <source>
        <dbReference type="Pfam" id="PF08818"/>
    </source>
</evidence>
<dbReference type="RefSeq" id="WP_165270037.1">
    <property type="nucleotide sequence ID" value="NZ_JAALLS010000019.1"/>
</dbReference>
<dbReference type="InterPro" id="IPR014922">
    <property type="entry name" value="YdhG-like"/>
</dbReference>
<protein>
    <submittedName>
        <fullName evidence="2">DUF1801 domain-containing protein</fullName>
    </submittedName>
</protein>
<sequence length="170" mass="19511">MPIIRKVVNVLIKHFHYVFNKRPSEKLLEFMTPYPNHVQNKALGLRALVLRQAPNSFELIYDSYNALSTAFSFTSDLGNAFCHIALYSKHLNLGFNHGTALEDPDNLLNGSGKRTRHLKIKKDKDLETPYVQSFIEKAIAHINKRFPDVEPSSDAKVIVKSVFDNKRRPY</sequence>
<name>A0A6M1T7K6_9BACT</name>
<evidence type="ECO:0000313" key="3">
    <source>
        <dbReference type="Proteomes" id="UP000479132"/>
    </source>
</evidence>
<accession>A0A6M1T7K6</accession>
<keyword evidence="3" id="KW-1185">Reference proteome</keyword>
<dbReference type="SUPFAM" id="SSF159888">
    <property type="entry name" value="YdhG-like"/>
    <property type="match status" value="1"/>
</dbReference>
<gene>
    <name evidence="2" type="ORF">G3569_13535</name>
</gene>
<dbReference type="EMBL" id="JAALLS010000019">
    <property type="protein sequence ID" value="NGP89375.1"/>
    <property type="molecule type" value="Genomic_DNA"/>
</dbReference>
<proteinExistence type="predicted"/>